<keyword evidence="16 20" id="KW-0496">Mitochondrion</keyword>
<evidence type="ECO:0000259" key="19">
    <source>
        <dbReference type="PROSITE" id="PS50999"/>
    </source>
</evidence>
<dbReference type="GO" id="GO:0005743">
    <property type="term" value="C:mitochondrial inner membrane"/>
    <property type="evidence" value="ECO:0007669"/>
    <property type="project" value="UniProtKB-SubCell"/>
</dbReference>
<feature type="transmembrane region" description="Helical" evidence="17">
    <location>
        <begin position="20"/>
        <end position="44"/>
    </location>
</feature>
<dbReference type="SUPFAM" id="SSF49503">
    <property type="entry name" value="Cupredoxins"/>
    <property type="match status" value="1"/>
</dbReference>
<keyword evidence="4 16" id="KW-0813">Transport</keyword>
<dbReference type="InterPro" id="IPR002429">
    <property type="entry name" value="CcO_II-like_C"/>
</dbReference>
<dbReference type="EMBL" id="FJ841967">
    <property type="protein sequence ID" value="ACO40218.1"/>
    <property type="molecule type" value="Genomic_DNA"/>
</dbReference>
<evidence type="ECO:0000256" key="14">
    <source>
        <dbReference type="ARBA" id="ARBA00023136"/>
    </source>
</evidence>
<feature type="domain" description="Cytochrome oxidase subunit II copper A binding" evidence="18">
    <location>
        <begin position="92"/>
        <end position="225"/>
    </location>
</feature>
<geneLocation type="mitochondrion" evidence="20"/>
<dbReference type="Pfam" id="PF02790">
    <property type="entry name" value="COX2_TM"/>
    <property type="match status" value="1"/>
</dbReference>
<evidence type="ECO:0000256" key="3">
    <source>
        <dbReference type="ARBA" id="ARBA00015946"/>
    </source>
</evidence>
<accession>D5FRV8</accession>
<evidence type="ECO:0000256" key="15">
    <source>
        <dbReference type="ARBA" id="ARBA00049512"/>
    </source>
</evidence>
<keyword evidence="9" id="KW-0460">Magnesium</keyword>
<dbReference type="InterPro" id="IPR034210">
    <property type="entry name" value="CcO_II_C"/>
</dbReference>
<dbReference type="PROSITE" id="PS50999">
    <property type="entry name" value="COX2_TM"/>
    <property type="match status" value="1"/>
</dbReference>
<dbReference type="EMBL" id="MT985154">
    <property type="protein sequence ID" value="UBR43047.1"/>
    <property type="molecule type" value="Genomic_DNA"/>
</dbReference>
<feature type="domain" description="Cytochrome oxidase subunit II transmembrane region profile" evidence="19">
    <location>
        <begin position="1"/>
        <end position="91"/>
    </location>
</feature>
<comment type="similarity">
    <text evidence="2 16">Belongs to the cytochrome c oxidase subunit 2 family.</text>
</comment>
<reference evidence="21" key="2">
    <citation type="submission" date="2020-09" db="EMBL/GenBank/DDBJ databases">
        <title>The complete mitochondrial sequence of Indian oyster Magallana bilineata.</title>
        <authorList>
            <person name="Arshad E."/>
            <person name="Pradeep M.A."/>
            <person name="Vijayan K.K."/>
        </authorList>
    </citation>
    <scope>NUCLEOTIDE SEQUENCE</scope>
</reference>
<evidence type="ECO:0000256" key="2">
    <source>
        <dbReference type="ARBA" id="ARBA00007866"/>
    </source>
</evidence>
<dbReference type="CTD" id="4513"/>
<keyword evidence="12 17" id="KW-1133">Transmembrane helix</keyword>
<name>D5FRV8_CRAIR</name>
<dbReference type="RefSeq" id="YP_003541101.1">
    <property type="nucleotide sequence ID" value="NC_013997.1"/>
</dbReference>
<evidence type="ECO:0000256" key="7">
    <source>
        <dbReference type="ARBA" id="ARBA00022723"/>
    </source>
</evidence>
<dbReference type="Gene3D" id="1.10.287.90">
    <property type="match status" value="1"/>
</dbReference>
<keyword evidence="11 16" id="KW-0249">Electron transport</keyword>
<comment type="function">
    <text evidence="16">Component of the cytochrome c oxidase, the last enzyme in the mitochondrial electron transport chain which drives oxidative phosphorylation. The respiratory chain contains 3 multisubunit complexes succinate dehydrogenase (complex II, CII), ubiquinol-cytochrome c oxidoreductase (cytochrome b-c1 complex, complex III, CIII) and cytochrome c oxidase (complex IV, CIV), that cooperate to transfer electrons derived from NADH and succinate to molecular oxygen, creating an electrochemical gradient over the inner membrane that drives transmembrane transport and the ATP synthase. Cytochrome c oxidase is the component of the respiratory chain that catalyzes the reduction of oxygen to water. Electrons originating from reduced cytochrome c in the intermembrane space (IMS) are transferred via the dinuclear copper A center (CU(A)) of subunit 2 and heme A of subunit 1 to the active site in subunit 1, a binuclear center (BNC) formed by heme A3 and copper B (CU(B)). The BNC reduces molecular oxygen to 2 water molecules using 4 electrons from cytochrome c in the IMS and 4 protons from the mitochondrial matrix.</text>
</comment>
<evidence type="ECO:0000256" key="11">
    <source>
        <dbReference type="ARBA" id="ARBA00022982"/>
    </source>
</evidence>
<sequence>MSYWCQMYFQNGVTFTSMRVQWAFGMYCVVLMLIFVFVMFSVLLCCSDAHQFAYMNTDHNLERIWGTVPLLILVFLSWPSMGLLYILSELETPLITVKCIGHQWYWEYEYTDFVVVSYNSYMVPEDELKLGEPRLLTVDKSMVLPFSVWCRILTTSFDVVHSWTVPAFGVKSDAVPGRLSESSVKVEMPGVFWGQCSEICGALHSFMPIRVEVVSSEMFSKWLWILQSSVWDGEFSV</sequence>
<evidence type="ECO:0000256" key="9">
    <source>
        <dbReference type="ARBA" id="ARBA00022842"/>
    </source>
</evidence>
<proteinExistence type="inferred from homology"/>
<evidence type="ECO:0000256" key="6">
    <source>
        <dbReference type="ARBA" id="ARBA00022692"/>
    </source>
</evidence>
<dbReference type="Gene3D" id="2.60.40.420">
    <property type="entry name" value="Cupredoxins - blue copper proteins"/>
    <property type="match status" value="1"/>
</dbReference>
<dbReference type="GO" id="GO:0004129">
    <property type="term" value="F:cytochrome-c oxidase activity"/>
    <property type="evidence" value="ECO:0007669"/>
    <property type="project" value="UniProtKB-EC"/>
</dbReference>
<gene>
    <name evidence="20" type="primary">cox2</name>
</gene>
<dbReference type="AlphaFoldDB" id="D5FRV8"/>
<evidence type="ECO:0000313" key="21">
    <source>
        <dbReference type="EMBL" id="UBR43047.1"/>
    </source>
</evidence>
<evidence type="ECO:0000256" key="4">
    <source>
        <dbReference type="ARBA" id="ARBA00022448"/>
    </source>
</evidence>
<dbReference type="InterPro" id="IPR011759">
    <property type="entry name" value="Cyt_c_oxidase_su2_TM_dom"/>
</dbReference>
<dbReference type="FunFam" id="2.60.40.420:FF:000001">
    <property type="entry name" value="Cytochrome c oxidase subunit 2"/>
    <property type="match status" value="1"/>
</dbReference>
<dbReference type="PROSITE" id="PS00078">
    <property type="entry name" value="COX2"/>
    <property type="match status" value="1"/>
</dbReference>
<evidence type="ECO:0000313" key="20">
    <source>
        <dbReference type="EMBL" id="ACO40218.1"/>
    </source>
</evidence>
<keyword evidence="14 16" id="KW-0472">Membrane</keyword>
<dbReference type="PANTHER" id="PTHR22888">
    <property type="entry name" value="CYTOCHROME C OXIDASE, SUBUNIT II"/>
    <property type="match status" value="1"/>
</dbReference>
<keyword evidence="6 16" id="KW-0812">Transmembrane</keyword>
<dbReference type="CDD" id="cd13912">
    <property type="entry name" value="CcO_II_C"/>
    <property type="match status" value="1"/>
</dbReference>
<keyword evidence="10" id="KW-1278">Translocase</keyword>
<reference evidence="20" key="1">
    <citation type="journal article" date="2010" name="Mol. Phylogenet. Evol.">
        <title>Comparison of seven Crassostrea mitogenomes and phylogenetic analyses.</title>
        <authorList>
            <person name="Wu X."/>
            <person name="Xu X."/>
            <person name="Yu Z."/>
            <person name="Wei Z."/>
            <person name="Xia J."/>
        </authorList>
    </citation>
    <scope>NUCLEOTIDE SEQUENCE</scope>
</reference>
<dbReference type="PANTHER" id="PTHR22888:SF9">
    <property type="entry name" value="CYTOCHROME C OXIDASE SUBUNIT 2"/>
    <property type="match status" value="1"/>
</dbReference>
<dbReference type="GeneID" id="8923150"/>
<comment type="subcellular location">
    <subcellularLocation>
        <location evidence="1 16">Mitochondrion inner membrane</location>
        <topology evidence="1 16">Multi-pass membrane protein</topology>
    </subcellularLocation>
</comment>
<evidence type="ECO:0000256" key="1">
    <source>
        <dbReference type="ARBA" id="ARBA00004448"/>
    </source>
</evidence>
<dbReference type="InterPro" id="IPR008972">
    <property type="entry name" value="Cupredoxin"/>
</dbReference>
<dbReference type="PRINTS" id="PR01166">
    <property type="entry name" value="CYCOXIDASEII"/>
</dbReference>
<evidence type="ECO:0000256" key="16">
    <source>
        <dbReference type="RuleBase" id="RU000457"/>
    </source>
</evidence>
<keyword evidence="8 16" id="KW-0999">Mitochondrion inner membrane</keyword>
<feature type="transmembrane region" description="Helical" evidence="17">
    <location>
        <begin position="64"/>
        <end position="87"/>
    </location>
</feature>
<dbReference type="SUPFAM" id="SSF81464">
    <property type="entry name" value="Cytochrome c oxidase subunit II-like, transmembrane region"/>
    <property type="match status" value="1"/>
</dbReference>
<organism evidence="20">
    <name type="scientific">Crassostrea iredalei</name>
    <name type="common">Tropical oyster</name>
    <dbReference type="NCBI Taxonomy" id="2249711"/>
    <lineage>
        <taxon>Eukaryota</taxon>
        <taxon>Metazoa</taxon>
        <taxon>Spiralia</taxon>
        <taxon>Lophotrochozoa</taxon>
        <taxon>Mollusca</taxon>
        <taxon>Bivalvia</taxon>
        <taxon>Autobranchia</taxon>
        <taxon>Pteriomorphia</taxon>
        <taxon>Ostreida</taxon>
        <taxon>Ostreoidea</taxon>
        <taxon>Ostreidae</taxon>
        <taxon>Magallana</taxon>
    </lineage>
</organism>
<evidence type="ECO:0000256" key="8">
    <source>
        <dbReference type="ARBA" id="ARBA00022792"/>
    </source>
</evidence>
<dbReference type="GO" id="GO:0005507">
    <property type="term" value="F:copper ion binding"/>
    <property type="evidence" value="ECO:0007669"/>
    <property type="project" value="InterPro"/>
</dbReference>
<evidence type="ECO:0000256" key="5">
    <source>
        <dbReference type="ARBA" id="ARBA00022660"/>
    </source>
</evidence>
<evidence type="ECO:0000256" key="17">
    <source>
        <dbReference type="SAM" id="Phobius"/>
    </source>
</evidence>
<dbReference type="InterPro" id="IPR036257">
    <property type="entry name" value="Cyt_c_oxidase_su2_TM_sf"/>
</dbReference>
<dbReference type="InterPro" id="IPR045187">
    <property type="entry name" value="CcO_II"/>
</dbReference>
<accession>A0A8K1YJQ7</accession>
<comment type="cofactor">
    <cofactor evidence="16">
        <name>Cu cation</name>
        <dbReference type="ChEBI" id="CHEBI:23378"/>
    </cofactor>
    <text evidence="16">Binds a copper A center.</text>
</comment>
<protein>
    <recommendedName>
        <fullName evidence="3 16">Cytochrome c oxidase subunit 2</fullName>
    </recommendedName>
</protein>
<dbReference type="Pfam" id="PF00116">
    <property type="entry name" value="COX2"/>
    <property type="match status" value="1"/>
</dbReference>
<evidence type="ECO:0000256" key="13">
    <source>
        <dbReference type="ARBA" id="ARBA00023008"/>
    </source>
</evidence>
<keyword evidence="13 16" id="KW-0186">Copper</keyword>
<dbReference type="GO" id="GO:0042773">
    <property type="term" value="P:ATP synthesis coupled electron transport"/>
    <property type="evidence" value="ECO:0007669"/>
    <property type="project" value="TreeGrafter"/>
</dbReference>
<evidence type="ECO:0000256" key="10">
    <source>
        <dbReference type="ARBA" id="ARBA00022967"/>
    </source>
</evidence>
<keyword evidence="5 16" id="KW-0679">Respiratory chain</keyword>
<evidence type="ECO:0000259" key="18">
    <source>
        <dbReference type="PROSITE" id="PS50857"/>
    </source>
</evidence>
<dbReference type="InterPro" id="IPR001505">
    <property type="entry name" value="Copper_CuA"/>
</dbReference>
<keyword evidence="7 16" id="KW-0479">Metal-binding</keyword>
<dbReference type="PROSITE" id="PS50857">
    <property type="entry name" value="COX2_CUA"/>
    <property type="match status" value="1"/>
</dbReference>
<comment type="catalytic activity">
    <reaction evidence="15">
        <text>4 Fe(II)-[cytochrome c] + O2 + 8 H(+)(in) = 4 Fe(III)-[cytochrome c] + 2 H2O + 4 H(+)(out)</text>
        <dbReference type="Rhea" id="RHEA:11436"/>
        <dbReference type="Rhea" id="RHEA-COMP:10350"/>
        <dbReference type="Rhea" id="RHEA-COMP:14399"/>
        <dbReference type="ChEBI" id="CHEBI:15377"/>
        <dbReference type="ChEBI" id="CHEBI:15378"/>
        <dbReference type="ChEBI" id="CHEBI:15379"/>
        <dbReference type="ChEBI" id="CHEBI:29033"/>
        <dbReference type="ChEBI" id="CHEBI:29034"/>
        <dbReference type="EC" id="7.1.1.9"/>
    </reaction>
    <physiologicalReaction direction="left-to-right" evidence="15">
        <dbReference type="Rhea" id="RHEA:11437"/>
    </physiologicalReaction>
</comment>
<evidence type="ECO:0000256" key="12">
    <source>
        <dbReference type="ARBA" id="ARBA00022989"/>
    </source>
</evidence>